<dbReference type="Proteomes" id="UP000036458">
    <property type="component" value="Chromosome"/>
</dbReference>
<evidence type="ECO:0000313" key="3">
    <source>
        <dbReference type="Proteomes" id="UP000036458"/>
    </source>
</evidence>
<dbReference type="STRING" id="1379910.TH63_13565"/>
<dbReference type="Pfam" id="PF12728">
    <property type="entry name" value="HTH_17"/>
    <property type="match status" value="1"/>
</dbReference>
<sequence length="98" mass="11448">MEKPDLFKRLEGLMRYLEEHKLSTKAILNAEETARYMGISKSAVYKLTSQRKLEHFCPSGKLIFFKRSSIDEFLLRNRIPTEDEIKSGAYGYLTGKRK</sequence>
<dbReference type="NCBIfam" id="TIGR01764">
    <property type="entry name" value="excise"/>
    <property type="match status" value="1"/>
</dbReference>
<feature type="domain" description="Helix-turn-helix" evidence="1">
    <location>
        <begin position="28"/>
        <end position="78"/>
    </location>
</feature>
<proteinExistence type="predicted"/>
<evidence type="ECO:0000313" key="2">
    <source>
        <dbReference type="EMBL" id="AKQ46419.1"/>
    </source>
</evidence>
<dbReference type="InterPro" id="IPR041657">
    <property type="entry name" value="HTH_17"/>
</dbReference>
<keyword evidence="3" id="KW-1185">Reference proteome</keyword>
<evidence type="ECO:0000259" key="1">
    <source>
        <dbReference type="Pfam" id="PF12728"/>
    </source>
</evidence>
<dbReference type="AlphaFoldDB" id="A0A0H4VRL0"/>
<protein>
    <recommendedName>
        <fullName evidence="1">Helix-turn-helix domain-containing protein</fullName>
    </recommendedName>
</protein>
<organism evidence="2 3">
    <name type="scientific">Rufibacter radiotolerans</name>
    <dbReference type="NCBI Taxonomy" id="1379910"/>
    <lineage>
        <taxon>Bacteria</taxon>
        <taxon>Pseudomonadati</taxon>
        <taxon>Bacteroidota</taxon>
        <taxon>Cytophagia</taxon>
        <taxon>Cytophagales</taxon>
        <taxon>Hymenobacteraceae</taxon>
        <taxon>Rufibacter</taxon>
    </lineage>
</organism>
<accession>A0A0H4VRL0</accession>
<reference evidence="2 3" key="1">
    <citation type="submission" date="2015-01" db="EMBL/GenBank/DDBJ databases">
        <title>Rufibacter sp./DG31D/ whole genome sequencing.</title>
        <authorList>
            <person name="Kim M.K."/>
            <person name="Srinivasan S."/>
            <person name="Lee J.-J."/>
        </authorList>
    </citation>
    <scope>NUCLEOTIDE SEQUENCE [LARGE SCALE GENOMIC DNA]</scope>
    <source>
        <strain evidence="2 3">DG31D</strain>
    </source>
</reference>
<name>A0A0H4VRL0_9BACT</name>
<dbReference type="InterPro" id="IPR010093">
    <property type="entry name" value="SinI_DNA-bd"/>
</dbReference>
<gene>
    <name evidence="2" type="ORF">TH63_13565</name>
</gene>
<dbReference type="PATRIC" id="fig|1379910.4.peg.2946"/>
<dbReference type="KEGG" id="ruf:TH63_13565"/>
<dbReference type="EMBL" id="CP010777">
    <property type="protein sequence ID" value="AKQ46419.1"/>
    <property type="molecule type" value="Genomic_DNA"/>
</dbReference>
<dbReference type="RefSeq" id="WP_076606492.1">
    <property type="nucleotide sequence ID" value="NZ_CP010777.1"/>
</dbReference>
<dbReference type="GO" id="GO:0003677">
    <property type="term" value="F:DNA binding"/>
    <property type="evidence" value="ECO:0007669"/>
    <property type="project" value="InterPro"/>
</dbReference>